<evidence type="ECO:0000313" key="3">
    <source>
        <dbReference type="EMBL" id="PJF32166.1"/>
    </source>
</evidence>
<keyword evidence="1" id="KW-0732">Signal</keyword>
<feature type="signal peptide" evidence="1">
    <location>
        <begin position="1"/>
        <end position="34"/>
    </location>
</feature>
<accession>A0A2M8P3N9</accession>
<reference evidence="3 4" key="1">
    <citation type="submission" date="2017-11" db="EMBL/GenBank/DDBJ databases">
        <title>Evolution of Phototrophy in the Chloroflexi Phylum Driven by Horizontal Gene Transfer.</title>
        <authorList>
            <person name="Ward L.M."/>
            <person name="Hemp J."/>
            <person name="Shih P.M."/>
            <person name="Mcglynn S.E."/>
            <person name="Fischer W."/>
        </authorList>
    </citation>
    <scope>NUCLEOTIDE SEQUENCE [LARGE SCALE GENOMIC DNA]</scope>
    <source>
        <strain evidence="3">CP2_2F</strain>
    </source>
</reference>
<gene>
    <name evidence="3" type="ORF">CUN51_00630</name>
</gene>
<dbReference type="Pfam" id="PF04151">
    <property type="entry name" value="PPC"/>
    <property type="match status" value="1"/>
</dbReference>
<evidence type="ECO:0000313" key="4">
    <source>
        <dbReference type="Proteomes" id="UP000228921"/>
    </source>
</evidence>
<feature type="domain" description="Peptidase C-terminal archaeal/bacterial" evidence="2">
    <location>
        <begin position="1940"/>
        <end position="2008"/>
    </location>
</feature>
<proteinExistence type="predicted"/>
<protein>
    <recommendedName>
        <fullName evidence="2">Peptidase C-terminal archaeal/bacterial domain-containing protein</fullName>
    </recommendedName>
</protein>
<feature type="chain" id="PRO_5014611341" description="Peptidase C-terminal archaeal/bacterial domain-containing protein" evidence="1">
    <location>
        <begin position="35"/>
        <end position="2362"/>
    </location>
</feature>
<dbReference type="Proteomes" id="UP000228921">
    <property type="component" value="Unassembled WGS sequence"/>
</dbReference>
<evidence type="ECO:0000259" key="2">
    <source>
        <dbReference type="Pfam" id="PF04151"/>
    </source>
</evidence>
<dbReference type="InterPro" id="IPR007280">
    <property type="entry name" value="Peptidase_C_arc/bac"/>
</dbReference>
<evidence type="ECO:0000256" key="1">
    <source>
        <dbReference type="SAM" id="SignalP"/>
    </source>
</evidence>
<dbReference type="EMBL" id="PGTK01000001">
    <property type="protein sequence ID" value="PJF32166.1"/>
    <property type="molecule type" value="Genomic_DNA"/>
</dbReference>
<sequence>MIAQRRFLHLAFAMLSVLAALLLLSQSAAPHAFAQSGTATPVRTEQAGVIRFGVPVEGALDNTVFRQVWRFEATGGAVVDIRMQALSGDLDPLLVLISPLGDVLRTNDSANGGLDAGILAYQLPFNGEYQIIARRSGDSDGRGGRTSGTYRLTLDLRSPATAAQNTVLFIGRTVEGRLTDEQPRAVYRLELGGALALRLDLDGANRLAAVRLLTIGGALLGEYQGLSPLDVALNLPTSGTLLVEVSAPSYEERTAADFALSLYRLVARPEPPKTLRYGAVRYAEAPQTAQWFFIGTAGDVLALSVQAETFGGALDVDVTVGIPNELPLFRGVLGIGFEQVFTLPSTGAYSVELRVPSGRRFSYSVLLKQIGANSLPFERLAVLRDQGSVTFNTPISDNLPRGEVQSRWLDASADQVITVRAAPRSSADTLGVAILRPDGTILAANVSRAERGAVLQNILLPQAGRYRIAVFELALQTEREVPIAYILRVEDTDGGSLRPAEPVKGVATRANGLSIWEIRAPADSLINVRLENLMPAVWQPEMFVLNPNGVVIAAARGETSRDQTLDILGAHADESGTYRVVVGGRVIGNFATYRLVSGVQAPFEPPLAQEVAVAPLSGVGALDRYAPAPTPPPIRLSVAAQLSPLINPAELPPDQIAPLPFNTTVRGEIGSGGLVQAWRINSGSNVVIQLRATALEGTVAPRLTLWDRTGRVVGEQFNAQGAVTFFTYRIVQGGNYTVVVSLGLSGGRYLLSLDSQPLVETLRVTDGTPLTYGQTIAAELQSSLESDTYFFLGTLNDVISVQAMRVTGRLAPALSLIGPNGREIAANRPTDGRYYAELPSVRLPDSGLYRLVVSNLNQSERIEGRYTLSLGLLSATRLQSRGGGVIREGEIQSGFLLAGDNEDTWLFRARRGQRVSFVAYGAEPPAPAPLSVQLLDTSGQLFAAQTRTLSHSAVRLEDILLPDDGIYRVRVVGGTQGQGVYRLQWLPADERASGVISYGQTVSGILTAARNFETWVFSGNMGDVVSVALRYVRGTPFTASFQLRAANGVPLATVADLDGSGARADVLLPFDGSYSIIVANPMPEFQGANIYALSLGLTESRARAIGGILRYGEEALSILYADDAVDTWVFAAQAGERVRVRVQATDRFLAPYLELRSATDEVLAAALPEPLPLATARIGGEGANDFVIPIDGAYALIVRGLPTEEGVPSTGGYRIRLDFTPRPAAEIERLSYGSAVNGVLADDRPHEAYLFEGKQGNLITAQAVRESGASLSLQLQIRAADGRILAQADSDDSDSVILRNFRLPETGDYRLVVLRFGNALGQTAGRYTVRLEGVPEARPVRSQVRYGQQVLGRLNDDVPIDRIAFEGRRGDVIGITTRATSGDLDIVLRLEREDSGLIAANDDSDGVNAALNGIQLPEDGRYIVALTRIGTRTTGSAGNYELFINLLYQSGNLGAEVQPITYGSRLIGTLDAQTTERRYAFRGTQSDQIAVQMLHQNDDAPPILELRDSSGRLLGSGSLEVGRTTLEAFRLSADGLYQLVVRRPLNSRARYSPFALTLDLESISAATNGLNGGVLTAESSVIGTFAPAETAHYWLLNGIAGQTLSLNVLRLAGEGLPTVIAIAPDGQRVGETVATARSLSTTLEQLYLPQDGVYTLLVLPERVGILSSYRLTVQRAVANTETPPALVPGIAANGTLDAVRTRGLWRLEAEAGQTLSARLLVTSGNLQPRLLLLSANGRVLAEGALIRTAEGLSSLLVDYPIAQTGAYFLQTERAEATTSGNYRLLMELGSPAKVPSERALAALRVAYNQAVRGVISSQRETLWAFIGAAGDVVNISVVANTPSGGAPIPSPQLEIQDVSGRVLASAAPEALEARESAVQGLILPADGRYIVVMRTEKTVPYTLIVQRRQDSLPSNIAAAAARPLVAGLALQNGITPNSSVDYWTFTGAAGDPVQIEATRLNGDLRLDLALYAPSGAYLTGNAAAPTLSSVTLAPLCLPEDGTYLLVVTRWLGAAGRTNGAYRVRLARPAEVQVPLEGMISTDNRPAVGFLSAERTAETWRFSGRADERYELIFERATADLEARVQLLGADGQVLGEFVPYEARLAISGQFTLPNSGEYQLVARLQSGSGLYRLRLQRLQTAEQASVGRAQGIAYNQIISGVLEGGVTQAWVFYGKAADRIVAELLPEGDTLSGVTFSLLRPDGKTLATAVRFAAGSRLADIVLPSDGFYALAIRAERTAPLPYRLRLTRLQPGASYQGALTLESLVEGALRSEQMLHEWLLRPETSERLAVRLSAARGIQGVRLLVVTAEGRLIAEGALQNGSLALDFQPQADAQYAILVQNVSGVQGRYQLEVRLSRPTTD</sequence>
<organism evidence="3 4">
    <name type="scientific">Candidatus Thermofonsia Clade 1 bacterium</name>
    <dbReference type="NCBI Taxonomy" id="2364210"/>
    <lineage>
        <taxon>Bacteria</taxon>
        <taxon>Bacillati</taxon>
        <taxon>Chloroflexota</taxon>
        <taxon>Candidatus Thermofontia</taxon>
        <taxon>Candidatus Thermofonsia Clade 1</taxon>
    </lineage>
</organism>
<name>A0A2M8P3N9_9CHLR</name>
<dbReference type="Gene3D" id="2.60.120.380">
    <property type="match status" value="9"/>
</dbReference>
<comment type="caution">
    <text evidence="3">The sequence shown here is derived from an EMBL/GenBank/DDBJ whole genome shotgun (WGS) entry which is preliminary data.</text>
</comment>